<reference evidence="4" key="1">
    <citation type="journal article" date="2015" name="Proc. Natl. Acad. Sci. U.S.A.">
        <title>Genome sequencing of adzuki bean (Vigna angularis) provides insight into high starch and low fat accumulation and domestication.</title>
        <authorList>
            <person name="Yang K."/>
            <person name="Tian Z."/>
            <person name="Chen C."/>
            <person name="Luo L."/>
            <person name="Zhao B."/>
            <person name="Wang Z."/>
            <person name="Yu L."/>
            <person name="Li Y."/>
            <person name="Sun Y."/>
            <person name="Li W."/>
            <person name="Chen Y."/>
            <person name="Li Y."/>
            <person name="Zhang Y."/>
            <person name="Ai D."/>
            <person name="Zhao J."/>
            <person name="Shang C."/>
            <person name="Ma Y."/>
            <person name="Wu B."/>
            <person name="Wang M."/>
            <person name="Gao L."/>
            <person name="Sun D."/>
            <person name="Zhang P."/>
            <person name="Guo F."/>
            <person name="Wang W."/>
            <person name="Li Y."/>
            <person name="Wang J."/>
            <person name="Varshney R.K."/>
            <person name="Wang J."/>
            <person name="Ling H.Q."/>
            <person name="Wan P."/>
        </authorList>
    </citation>
    <scope>NUCLEOTIDE SEQUENCE</scope>
    <source>
        <strain evidence="4">cv. Jingnong 6</strain>
    </source>
</reference>
<feature type="compositionally biased region" description="Pro residues" evidence="1">
    <location>
        <begin position="1"/>
        <end position="14"/>
    </location>
</feature>
<feature type="region of interest" description="Disordered" evidence="1">
    <location>
        <begin position="1"/>
        <end position="22"/>
    </location>
</feature>
<dbReference type="Gramene" id="KOM45509">
    <property type="protein sequence ID" value="KOM45509"/>
    <property type="gene ID" value="LR48_Vigan06g081500"/>
</dbReference>
<dbReference type="Proteomes" id="UP000053144">
    <property type="component" value="Chromosome 6"/>
</dbReference>
<proteinExistence type="predicted"/>
<feature type="domain" description="FHA" evidence="2">
    <location>
        <begin position="29"/>
        <end position="80"/>
    </location>
</feature>
<dbReference type="EMBL" id="CM003376">
    <property type="protein sequence ID" value="KOM45509.1"/>
    <property type="molecule type" value="Genomic_DNA"/>
</dbReference>
<dbReference type="AlphaFoldDB" id="A0A0L9USK6"/>
<name>A0A0L9USK6_PHAAN</name>
<dbReference type="PANTHER" id="PTHR22593">
    <property type="entry name" value="TRANSMEMBRANE PROTEIN 18"/>
    <property type="match status" value="1"/>
</dbReference>
<evidence type="ECO:0000313" key="4">
    <source>
        <dbReference type="Proteomes" id="UP000053144"/>
    </source>
</evidence>
<dbReference type="SUPFAM" id="SSF49879">
    <property type="entry name" value="SMAD/FHA domain"/>
    <property type="match status" value="1"/>
</dbReference>
<gene>
    <name evidence="3" type="ORF">LR48_Vigan06g081500</name>
</gene>
<dbReference type="PANTHER" id="PTHR22593:SF8">
    <property type="entry name" value="FHA DOMAIN-CONTAINING PROTEIN PS1"/>
    <property type="match status" value="1"/>
</dbReference>
<organism evidence="3 4">
    <name type="scientific">Phaseolus angularis</name>
    <name type="common">Azuki bean</name>
    <name type="synonym">Vigna angularis</name>
    <dbReference type="NCBI Taxonomy" id="3914"/>
    <lineage>
        <taxon>Eukaryota</taxon>
        <taxon>Viridiplantae</taxon>
        <taxon>Streptophyta</taxon>
        <taxon>Embryophyta</taxon>
        <taxon>Tracheophyta</taxon>
        <taxon>Spermatophyta</taxon>
        <taxon>Magnoliopsida</taxon>
        <taxon>eudicotyledons</taxon>
        <taxon>Gunneridae</taxon>
        <taxon>Pentapetalae</taxon>
        <taxon>rosids</taxon>
        <taxon>fabids</taxon>
        <taxon>Fabales</taxon>
        <taxon>Fabaceae</taxon>
        <taxon>Papilionoideae</taxon>
        <taxon>50 kb inversion clade</taxon>
        <taxon>NPAAA clade</taxon>
        <taxon>indigoferoid/millettioid clade</taxon>
        <taxon>Phaseoleae</taxon>
        <taxon>Vigna</taxon>
    </lineage>
</organism>
<sequence length="129" mass="14627">MPPSTPPPTPLAPPEEPEKASRGEHVDVLLVGRHPDCDLMLTHPSISRFHLQICSKPSSRGFFVVDLSSVHEMWVSGKRIEPMVSVEMKEGDVLKIGVSSRVYHLHWIPISCAYDLRVFWAMKMEVLQR</sequence>
<dbReference type="Pfam" id="PF00498">
    <property type="entry name" value="FHA"/>
    <property type="match status" value="1"/>
</dbReference>
<dbReference type="Gene3D" id="2.60.200.20">
    <property type="match status" value="1"/>
</dbReference>
<dbReference type="GO" id="GO:0031965">
    <property type="term" value="C:nuclear membrane"/>
    <property type="evidence" value="ECO:0007669"/>
    <property type="project" value="TreeGrafter"/>
</dbReference>
<dbReference type="InterPro" id="IPR008984">
    <property type="entry name" value="SMAD_FHA_dom_sf"/>
</dbReference>
<dbReference type="SMART" id="SM00240">
    <property type="entry name" value="FHA"/>
    <property type="match status" value="1"/>
</dbReference>
<dbReference type="PROSITE" id="PS50006">
    <property type="entry name" value="FHA_DOMAIN"/>
    <property type="match status" value="1"/>
</dbReference>
<accession>A0A0L9USK6</accession>
<protein>
    <recommendedName>
        <fullName evidence="2">FHA domain-containing protein</fullName>
    </recommendedName>
</protein>
<evidence type="ECO:0000313" key="3">
    <source>
        <dbReference type="EMBL" id="KOM45509.1"/>
    </source>
</evidence>
<evidence type="ECO:0000256" key="1">
    <source>
        <dbReference type="SAM" id="MobiDB-lite"/>
    </source>
</evidence>
<evidence type="ECO:0000259" key="2">
    <source>
        <dbReference type="PROSITE" id="PS50006"/>
    </source>
</evidence>
<dbReference type="InterPro" id="IPR000253">
    <property type="entry name" value="FHA_dom"/>
</dbReference>